<dbReference type="Proteomes" id="UP000041827">
    <property type="component" value="Unassembled WGS sequence"/>
</dbReference>
<dbReference type="AlphaFoldDB" id="A0A0T8UE35"/>
<organism evidence="1 2">
    <name type="scientific">Streptococcus pseudopneumoniae</name>
    <dbReference type="NCBI Taxonomy" id="257758"/>
    <lineage>
        <taxon>Bacteria</taxon>
        <taxon>Bacillati</taxon>
        <taxon>Bacillota</taxon>
        <taxon>Bacilli</taxon>
        <taxon>Lactobacillales</taxon>
        <taxon>Streptococcaceae</taxon>
        <taxon>Streptococcus</taxon>
    </lineage>
</organism>
<dbReference type="EMBL" id="CMJT01000020">
    <property type="protein sequence ID" value="CKB16660.1"/>
    <property type="molecule type" value="Genomic_DNA"/>
</dbReference>
<evidence type="ECO:0000313" key="1">
    <source>
        <dbReference type="EMBL" id="CKB16660.1"/>
    </source>
</evidence>
<evidence type="ECO:0000313" key="2">
    <source>
        <dbReference type="Proteomes" id="UP000041827"/>
    </source>
</evidence>
<dbReference type="InterPro" id="IPR051917">
    <property type="entry name" value="Transposase-Integrase"/>
</dbReference>
<dbReference type="PANTHER" id="PTHR10948:SF23">
    <property type="entry name" value="TRANSPOSASE INSI FOR INSERTION SEQUENCE ELEMENT IS30A-RELATED"/>
    <property type="match status" value="1"/>
</dbReference>
<dbReference type="GO" id="GO:0032196">
    <property type="term" value="P:transposition"/>
    <property type="evidence" value="ECO:0007669"/>
    <property type="project" value="TreeGrafter"/>
</dbReference>
<dbReference type="GO" id="GO:0004803">
    <property type="term" value="F:transposase activity"/>
    <property type="evidence" value="ECO:0007669"/>
    <property type="project" value="TreeGrafter"/>
</dbReference>
<gene>
    <name evidence="1" type="ORF">ERS021757_01826</name>
</gene>
<dbReference type="GO" id="GO:0005829">
    <property type="term" value="C:cytosol"/>
    <property type="evidence" value="ECO:0007669"/>
    <property type="project" value="TreeGrafter"/>
</dbReference>
<dbReference type="PANTHER" id="PTHR10948">
    <property type="entry name" value="TRANSPOSASE"/>
    <property type="match status" value="1"/>
</dbReference>
<accession>A0A0T8UE35</accession>
<sequence>MGISTIYYWIHHEKLGVTKQDLLYPRKGKANKKQASPNFKSTGKSIEQRPEAINLRLENEHYEIDTVLLTREKNYCLLVLTDRKSRHQIIPLIRNKSAEAVNQTLKLILKTTSN</sequence>
<reference evidence="2" key="1">
    <citation type="submission" date="2015-03" db="EMBL/GenBank/DDBJ databases">
        <authorList>
            <consortium name="Pathogen Informatics"/>
        </authorList>
    </citation>
    <scope>NUCLEOTIDE SEQUENCE [LARGE SCALE GENOMIC DNA]</scope>
    <source>
        <strain evidence="2">SMRU2248</strain>
    </source>
</reference>
<name>A0A0T8UE35_9STRE</name>
<protein>
    <submittedName>
        <fullName evidence="1">Transposase</fullName>
    </submittedName>
</protein>
<proteinExistence type="predicted"/>